<dbReference type="EMBL" id="JAAIVJ010000005">
    <property type="protein sequence ID" value="NEY90622.1"/>
    <property type="molecule type" value="Genomic_DNA"/>
</dbReference>
<dbReference type="RefSeq" id="WP_164625274.1">
    <property type="nucleotide sequence ID" value="NZ_JAAIVJ010000005.1"/>
</dbReference>
<sequence length="202" mass="22726">MPVSDPALWTLIADWPLPFRKDHDPKASPPRVCQRFEHNLRAAGDWSDAASDRITEGYRRFLYLKALSDEPLTPPHWLDEAWHLHLGFRDDYTALERAVGRPLPHRRTILKKEANRAYARGRALWRREFDADPPPDLWPALGLVAAGNAISTIGVGLWIIGFVAPFTPWSVSPWLFGLGIVLVLAGNFLTGKYGPQVVSRCA</sequence>
<gene>
    <name evidence="2" type="ORF">G4Z14_09970</name>
</gene>
<feature type="transmembrane region" description="Helical" evidence="1">
    <location>
        <begin position="172"/>
        <end position="190"/>
    </location>
</feature>
<keyword evidence="1" id="KW-0472">Membrane</keyword>
<evidence type="ECO:0008006" key="4">
    <source>
        <dbReference type="Google" id="ProtNLM"/>
    </source>
</evidence>
<keyword evidence="3" id="KW-1185">Reference proteome</keyword>
<reference evidence="2 3" key="1">
    <citation type="submission" date="2020-02" db="EMBL/GenBank/DDBJ databases">
        <authorList>
            <person name="Chen W.-M."/>
        </authorList>
    </citation>
    <scope>NUCLEOTIDE SEQUENCE [LARGE SCALE GENOMIC DNA]</scope>
    <source>
        <strain evidence="2 3">KMS-5</strain>
    </source>
</reference>
<keyword evidence="1" id="KW-0812">Transmembrane</keyword>
<name>A0A6M0QVW6_9RHOB</name>
<evidence type="ECO:0000313" key="2">
    <source>
        <dbReference type="EMBL" id="NEY90622.1"/>
    </source>
</evidence>
<keyword evidence="1" id="KW-1133">Transmembrane helix</keyword>
<dbReference type="AlphaFoldDB" id="A0A6M0QVW6"/>
<feature type="transmembrane region" description="Helical" evidence="1">
    <location>
        <begin position="137"/>
        <end position="160"/>
    </location>
</feature>
<dbReference type="Proteomes" id="UP000477782">
    <property type="component" value="Unassembled WGS sequence"/>
</dbReference>
<accession>A0A6M0QVW6</accession>
<comment type="caution">
    <text evidence="2">The sequence shown here is derived from an EMBL/GenBank/DDBJ whole genome shotgun (WGS) entry which is preliminary data.</text>
</comment>
<proteinExistence type="predicted"/>
<protein>
    <recommendedName>
        <fullName evidence="4">DUF2207 domain-containing protein</fullName>
    </recommendedName>
</protein>
<organism evidence="2 3">
    <name type="scientific">Tabrizicola oligotrophica</name>
    <dbReference type="NCBI Taxonomy" id="2710650"/>
    <lineage>
        <taxon>Bacteria</taxon>
        <taxon>Pseudomonadati</taxon>
        <taxon>Pseudomonadota</taxon>
        <taxon>Alphaproteobacteria</taxon>
        <taxon>Rhodobacterales</taxon>
        <taxon>Paracoccaceae</taxon>
        <taxon>Tabrizicola</taxon>
    </lineage>
</organism>
<evidence type="ECO:0000256" key="1">
    <source>
        <dbReference type="SAM" id="Phobius"/>
    </source>
</evidence>
<evidence type="ECO:0000313" key="3">
    <source>
        <dbReference type="Proteomes" id="UP000477782"/>
    </source>
</evidence>